<keyword evidence="10" id="KW-0325">Glycoprotein</keyword>
<feature type="transmembrane region" description="Helical" evidence="19">
    <location>
        <begin position="549"/>
        <end position="567"/>
    </location>
</feature>
<keyword evidence="5 19" id="KW-1133">Transmembrane helix</keyword>
<feature type="region of interest" description="Disordered" evidence="18">
    <location>
        <begin position="969"/>
        <end position="1037"/>
    </location>
</feature>
<organism evidence="22">
    <name type="scientific">Capitella teleta</name>
    <name type="common">Polychaete worm</name>
    <dbReference type="NCBI Taxonomy" id="283909"/>
    <lineage>
        <taxon>Eukaryota</taxon>
        <taxon>Metazoa</taxon>
        <taxon>Spiralia</taxon>
        <taxon>Lophotrochozoa</taxon>
        <taxon>Annelida</taxon>
        <taxon>Polychaeta</taxon>
        <taxon>Sedentaria</taxon>
        <taxon>Scolecida</taxon>
        <taxon>Capitellidae</taxon>
        <taxon>Capitella</taxon>
    </lineage>
</organism>
<reference evidence="22 24" key="2">
    <citation type="journal article" date="2013" name="Nature">
        <title>Insights into bilaterian evolution from three spiralian genomes.</title>
        <authorList>
            <person name="Simakov O."/>
            <person name="Marletaz F."/>
            <person name="Cho S.J."/>
            <person name="Edsinger-Gonzales E."/>
            <person name="Havlak P."/>
            <person name="Hellsten U."/>
            <person name="Kuo D.H."/>
            <person name="Larsson T."/>
            <person name="Lv J."/>
            <person name="Arendt D."/>
            <person name="Savage R."/>
            <person name="Osoegawa K."/>
            <person name="de Jong P."/>
            <person name="Grimwood J."/>
            <person name="Chapman J.A."/>
            <person name="Shapiro H."/>
            <person name="Aerts A."/>
            <person name="Otillar R.P."/>
            <person name="Terry A.Y."/>
            <person name="Boore J.L."/>
            <person name="Grigoriev I.V."/>
            <person name="Lindberg D.R."/>
            <person name="Seaver E.C."/>
            <person name="Weisblat D.A."/>
            <person name="Putnam N.H."/>
            <person name="Rokhsar D.S."/>
        </authorList>
    </citation>
    <scope>NUCLEOTIDE SEQUENCE</scope>
    <source>
        <strain evidence="22 24">I ESC-2004</strain>
    </source>
</reference>
<dbReference type="InterPro" id="IPR001320">
    <property type="entry name" value="Iontro_rcpt_C"/>
</dbReference>
<feature type="transmembrane region" description="Helical" evidence="19">
    <location>
        <begin position="508"/>
        <end position="529"/>
    </location>
</feature>
<keyword evidence="9" id="KW-0675">Receptor</keyword>
<evidence type="ECO:0000256" key="13">
    <source>
        <dbReference type="ARBA" id="ARBA00023303"/>
    </source>
</evidence>
<evidence type="ECO:0000313" key="22">
    <source>
        <dbReference type="EMBL" id="ELU11683.1"/>
    </source>
</evidence>
<feature type="disulfide bond" evidence="17">
    <location>
        <begin position="19"/>
        <end position="266"/>
    </location>
</feature>
<dbReference type="EMBL" id="KB296524">
    <property type="protein sequence ID" value="ELU11683.1"/>
    <property type="molecule type" value="Genomic_DNA"/>
</dbReference>
<evidence type="ECO:0000256" key="12">
    <source>
        <dbReference type="ARBA" id="ARBA00023286"/>
    </source>
</evidence>
<evidence type="ECO:0000256" key="15">
    <source>
        <dbReference type="PIRSR" id="PIRSR601508-1"/>
    </source>
</evidence>
<evidence type="ECO:0000256" key="4">
    <source>
        <dbReference type="ARBA" id="ARBA00022692"/>
    </source>
</evidence>
<evidence type="ECO:0000256" key="2">
    <source>
        <dbReference type="ARBA" id="ARBA00022448"/>
    </source>
</evidence>
<keyword evidence="11" id="KW-0628">Postsynaptic cell membrane</keyword>
<evidence type="ECO:0000256" key="10">
    <source>
        <dbReference type="ARBA" id="ARBA00023180"/>
    </source>
</evidence>
<proteinExistence type="predicted"/>
<dbReference type="InterPro" id="IPR001828">
    <property type="entry name" value="ANF_lig-bd_rcpt"/>
</dbReference>
<evidence type="ECO:0000256" key="7">
    <source>
        <dbReference type="ARBA" id="ARBA00023065"/>
    </source>
</evidence>
<evidence type="ECO:0000313" key="24">
    <source>
        <dbReference type="Proteomes" id="UP000014760"/>
    </source>
</evidence>
<feature type="compositionally biased region" description="Basic and acidic residues" evidence="18">
    <location>
        <begin position="1015"/>
        <end position="1037"/>
    </location>
</feature>
<dbReference type="SMART" id="SM00918">
    <property type="entry name" value="Lig_chan-Glu_bd"/>
    <property type="match status" value="1"/>
</dbReference>
<evidence type="ECO:0000256" key="16">
    <source>
        <dbReference type="PIRSR" id="PIRSR601508-2"/>
    </source>
</evidence>
<feature type="domain" description="Ionotropic glutamate receptor C-terminal" evidence="20">
    <location>
        <begin position="391"/>
        <end position="746"/>
    </location>
</feature>
<name>R7UYQ1_CAPTE</name>
<dbReference type="GO" id="GO:0045211">
    <property type="term" value="C:postsynaptic membrane"/>
    <property type="evidence" value="ECO:0007669"/>
    <property type="project" value="UniProtKB-SubCell"/>
</dbReference>
<evidence type="ECO:0000256" key="14">
    <source>
        <dbReference type="ARBA" id="ARBA00034100"/>
    </source>
</evidence>
<dbReference type="FunCoup" id="R7UYQ1">
    <property type="interactions" value="131"/>
</dbReference>
<dbReference type="FunFam" id="3.40.190.10:FF:000155">
    <property type="entry name" value="Glutamate receptor ionotropic, NMDA 2B"/>
    <property type="match status" value="1"/>
</dbReference>
<evidence type="ECO:0000256" key="11">
    <source>
        <dbReference type="ARBA" id="ARBA00023257"/>
    </source>
</evidence>
<reference evidence="24" key="1">
    <citation type="submission" date="2012-12" db="EMBL/GenBank/DDBJ databases">
        <authorList>
            <person name="Hellsten U."/>
            <person name="Grimwood J."/>
            <person name="Chapman J.A."/>
            <person name="Shapiro H."/>
            <person name="Aerts A."/>
            <person name="Otillar R.P."/>
            <person name="Terry A.Y."/>
            <person name="Boore J.L."/>
            <person name="Simakov O."/>
            <person name="Marletaz F."/>
            <person name="Cho S.-J."/>
            <person name="Edsinger-Gonzales E."/>
            <person name="Havlak P."/>
            <person name="Kuo D.-H."/>
            <person name="Larsson T."/>
            <person name="Lv J."/>
            <person name="Arendt D."/>
            <person name="Savage R."/>
            <person name="Osoegawa K."/>
            <person name="de Jong P."/>
            <person name="Lindberg D.R."/>
            <person name="Seaver E.C."/>
            <person name="Weisblat D.A."/>
            <person name="Putnam N.H."/>
            <person name="Grigoriev I.V."/>
            <person name="Rokhsar D.S."/>
        </authorList>
    </citation>
    <scope>NUCLEOTIDE SEQUENCE</scope>
    <source>
        <strain evidence="24">I ESC-2004</strain>
    </source>
</reference>
<feature type="region of interest" description="Disordered" evidence="18">
    <location>
        <begin position="873"/>
        <end position="956"/>
    </location>
</feature>
<feature type="binding site" evidence="15">
    <location>
        <position position="639"/>
    </location>
    <ligand>
        <name>L-glutamate</name>
        <dbReference type="ChEBI" id="CHEBI:29985"/>
    </ligand>
</feature>
<feature type="binding site" evidence="15">
    <location>
        <position position="681"/>
    </location>
    <ligand>
        <name>L-glutamate</name>
        <dbReference type="ChEBI" id="CHEBI:29985"/>
    </ligand>
</feature>
<feature type="binding site" evidence="15">
    <location>
        <position position="471"/>
    </location>
    <ligand>
        <name>L-glutamate</name>
        <dbReference type="ChEBI" id="CHEBI:29985"/>
    </ligand>
</feature>
<dbReference type="SMART" id="SM00079">
    <property type="entry name" value="PBPe"/>
    <property type="match status" value="1"/>
</dbReference>
<dbReference type="OMA" id="TVSNAMF"/>
<dbReference type="Gene3D" id="3.40.50.2300">
    <property type="match status" value="2"/>
</dbReference>
<dbReference type="Pfam" id="PF10613">
    <property type="entry name" value="Lig_chan-Glu_bd"/>
    <property type="match status" value="1"/>
</dbReference>
<evidence type="ECO:0000259" key="21">
    <source>
        <dbReference type="SMART" id="SM00918"/>
    </source>
</evidence>
<evidence type="ECO:0000256" key="6">
    <source>
        <dbReference type="ARBA" id="ARBA00023018"/>
    </source>
</evidence>
<keyword evidence="2" id="KW-0813">Transport</keyword>
<dbReference type="Gene3D" id="3.40.190.10">
    <property type="entry name" value="Periplasmic binding protein-like II"/>
    <property type="match status" value="2"/>
</dbReference>
<gene>
    <name evidence="22" type="ORF">CAPTEDRAFT_179505</name>
</gene>
<evidence type="ECO:0008006" key="25">
    <source>
        <dbReference type="Google" id="ProtNLM"/>
    </source>
</evidence>
<dbReference type="AlphaFoldDB" id="R7UYQ1"/>
<dbReference type="EnsemblMetazoa" id="CapteT179505">
    <property type="protein sequence ID" value="CapteP179505"/>
    <property type="gene ID" value="CapteG179505"/>
</dbReference>
<evidence type="ECO:0000256" key="18">
    <source>
        <dbReference type="SAM" id="MobiDB-lite"/>
    </source>
</evidence>
<keyword evidence="3" id="KW-1003">Cell membrane</keyword>
<dbReference type="Pfam" id="PF01094">
    <property type="entry name" value="ANF_receptor"/>
    <property type="match status" value="1"/>
</dbReference>
<dbReference type="Pfam" id="PF00060">
    <property type="entry name" value="Lig_chan"/>
    <property type="match status" value="1"/>
</dbReference>
<dbReference type="SUPFAM" id="SSF53822">
    <property type="entry name" value="Periplasmic binding protein-like I"/>
    <property type="match status" value="1"/>
</dbReference>
<feature type="transmembrane region" description="Helical" evidence="19">
    <location>
        <begin position="763"/>
        <end position="786"/>
    </location>
</feature>
<evidence type="ECO:0000256" key="9">
    <source>
        <dbReference type="ARBA" id="ARBA00023170"/>
    </source>
</evidence>
<dbReference type="OrthoDB" id="5984008at2759"/>
<keyword evidence="8 19" id="KW-0472">Membrane</keyword>
<dbReference type="GO" id="GO:0038023">
    <property type="term" value="F:signaling receptor activity"/>
    <property type="evidence" value="ECO:0007669"/>
    <property type="project" value="InterPro"/>
</dbReference>
<feature type="binding site" evidence="15">
    <location>
        <position position="640"/>
    </location>
    <ligand>
        <name>L-glutamate</name>
        <dbReference type="ChEBI" id="CHEBI:29985"/>
    </ligand>
</feature>
<evidence type="ECO:0000313" key="23">
    <source>
        <dbReference type="EnsemblMetazoa" id="CapteP179505"/>
    </source>
</evidence>
<accession>R7UYQ1</accession>
<dbReference type="FunFam" id="3.40.190.10:FF:000397">
    <property type="entry name" value="Glutamate receptor ionotropic, NMDA 2D"/>
    <property type="match status" value="1"/>
</dbReference>
<dbReference type="Proteomes" id="UP000014760">
    <property type="component" value="Unassembled WGS sequence"/>
</dbReference>
<dbReference type="EMBL" id="AMQN01005682">
    <property type="status" value="NOT_ANNOTATED_CDS"/>
    <property type="molecule type" value="Genomic_DNA"/>
</dbReference>
<dbReference type="HOGENOM" id="CLU_002039_3_0_1"/>
<feature type="disulfide bond" evidence="17">
    <location>
        <begin position="695"/>
        <end position="748"/>
    </location>
</feature>
<dbReference type="InterPro" id="IPR019594">
    <property type="entry name" value="Glu/Gly-bd"/>
</dbReference>
<evidence type="ECO:0000256" key="8">
    <source>
        <dbReference type="ARBA" id="ARBA00023136"/>
    </source>
</evidence>
<dbReference type="PRINTS" id="PR00177">
    <property type="entry name" value="NMDARECEPTOR"/>
</dbReference>
<dbReference type="GO" id="GO:0015276">
    <property type="term" value="F:ligand-gated monoatomic ion channel activity"/>
    <property type="evidence" value="ECO:0007669"/>
    <property type="project" value="InterPro"/>
</dbReference>
<keyword evidence="17" id="KW-1015">Disulfide bond</keyword>
<dbReference type="STRING" id="283909.R7UYQ1"/>
<evidence type="ECO:0000259" key="20">
    <source>
        <dbReference type="SMART" id="SM00079"/>
    </source>
</evidence>
<evidence type="ECO:0000256" key="3">
    <source>
        <dbReference type="ARBA" id="ARBA00022475"/>
    </source>
</evidence>
<keyword evidence="13" id="KW-0407">Ion channel</keyword>
<keyword evidence="24" id="KW-1185">Reference proteome</keyword>
<reference evidence="23" key="3">
    <citation type="submission" date="2015-06" db="UniProtKB">
        <authorList>
            <consortium name="EnsemblMetazoa"/>
        </authorList>
    </citation>
    <scope>IDENTIFICATION</scope>
</reference>
<protein>
    <recommendedName>
        <fullName evidence="25">Glutamate receptor ionotropic, NMDA 2B</fullName>
    </recommendedName>
</protein>
<evidence type="ECO:0000256" key="19">
    <source>
        <dbReference type="SAM" id="Phobius"/>
    </source>
</evidence>
<dbReference type="InterPro" id="IPR001508">
    <property type="entry name" value="Iono_Glu_rcpt_met"/>
</dbReference>
<sequence length="1037" mass="116491">MVTRSLDKYSPPEILDGLCQKLLANRITALVYVSDDTYSAQKTASAQYLIKMANFLGIPVISWIGDNSGIVQPSSENTILQLTPSISHQCRAILDLLQRYNWHAFSIVTGTLAGQDHFINVLRDLADQSSVYNYDILSVIKISTPTHSVIKRELERLKSSDTRVILFYASKEEAEVIFPHADSVGLTSKEYIWVACKAIIGDAGFPAVNYPVGLLATDFETSFNSQLNAVNNAGKIWLQGMENLYRASKNDSNLQNISLIPPMRNCSGDMGRRWDVGQRIMQFMKETVVSDSLRFEADGTLTNTEVEIHNLKKDKKFKKIGTWNTEEGLEMNDITWPGESPTPPKGLPSKYHMRVVTLEEKPYVVYSDPDPRTGSCPPQSTICRVAPLNDTIHVANATSNSSLYKCCSGLCIDLLMMLSEKISFEFDLFQVEDKKWGAYVKETGQWNGLIRTIMDGKADMVMTSLKITPERNQQIDFSVPFLETGITILVAVRDGVISPTAFLEPFDILSWMFILVVCMHIVALAIWIFEWISPNAFDLKTTPPPEHRFSLFRSFWLIWAMLFGAAVNVDNPRGVSSRFLANIWALFAVVFTASYTANLAAFMITKEDYDRLSGIQDWRLTNPHAHKPAFKFATVPHGSTETNLMKNYWDMYQYMKPFNKSNVQDGVTAVKSGEINAFIYDATVLEYLASHDDSCKLRTVGNWYAMTGYGIGLPVGSKWLPIINKYMVQFQYDGEMERLQKFWLAGACKKNDNEGESSMPLGILNFTSAFILLAGGMLLGGFLLLLEHTYFKFFRSKLRKWDKCGCCGLVSLSMGKSLTFEQSVREAIELQKHYRCKNPICETQTWKLNHELDLALLKIERLSKQVGENGAIPTKGAIMPKAPPSTVRKRAQTKQPISCRNNGPHDEMPQIEKYPATDSEDGVTEPLLERPPPFGWAPEVLEPSDHEQWPPDTVAAPPYVLAVDEANYPSSALGAPLPPRPQKRTSKSLPNSPMKKSHTIPSMPPDDLGATNQRDNLDLLKPRQNKGENKMEKETVL</sequence>
<dbReference type="PANTHER" id="PTHR18966">
    <property type="entry name" value="IONOTROPIC GLUTAMATE RECEPTOR"/>
    <property type="match status" value="1"/>
</dbReference>
<keyword evidence="7" id="KW-0406">Ion transport</keyword>
<evidence type="ECO:0000256" key="1">
    <source>
        <dbReference type="ARBA" id="ARBA00004651"/>
    </source>
</evidence>
<keyword evidence="12" id="KW-1071">Ligand-gated ion channel</keyword>
<evidence type="ECO:0000256" key="17">
    <source>
        <dbReference type="PIRSR" id="PIRSR601508-3"/>
    </source>
</evidence>
<dbReference type="InterPro" id="IPR015683">
    <property type="entry name" value="Ionotropic_Glu_rcpt"/>
</dbReference>
<feature type="domain" description="Ionotropic glutamate receptor L-glutamate and glycine-binding" evidence="21">
    <location>
        <begin position="394"/>
        <end position="455"/>
    </location>
</feature>
<comment type="subcellular location">
    <subcellularLocation>
        <location evidence="1">Cell membrane</location>
        <topology evidence="1">Multi-pass membrane protein</topology>
    </subcellularLocation>
    <subcellularLocation>
        <location evidence="14">Postsynaptic cell membrane</location>
    </subcellularLocation>
</comment>
<dbReference type="InterPro" id="IPR028082">
    <property type="entry name" value="Peripla_BP_I"/>
</dbReference>
<keyword evidence="6" id="KW-0770">Synapse</keyword>
<keyword evidence="4 19" id="KW-0812">Transmembrane</keyword>
<dbReference type="SUPFAM" id="SSF53850">
    <property type="entry name" value="Periplasmic binding protein-like II"/>
    <property type="match status" value="1"/>
</dbReference>
<evidence type="ECO:0000256" key="5">
    <source>
        <dbReference type="ARBA" id="ARBA00022989"/>
    </source>
</evidence>
<feature type="site" description="Crucial to convey clamshell closure to channel opening" evidence="16">
    <location>
        <position position="612"/>
    </location>
</feature>
<feature type="transmembrane region" description="Helical" evidence="19">
    <location>
        <begin position="579"/>
        <end position="604"/>
    </location>
</feature>